<dbReference type="PANTHER" id="PTHR43802">
    <property type="entry name" value="ENOYL-COA HYDRATASE"/>
    <property type="match status" value="1"/>
</dbReference>
<dbReference type="GO" id="GO:0004300">
    <property type="term" value="F:enoyl-CoA hydratase activity"/>
    <property type="evidence" value="ECO:0007669"/>
    <property type="project" value="UniProtKB-EC"/>
</dbReference>
<dbReference type="AlphaFoldDB" id="A0A238KFZ8"/>
<dbReference type="Proteomes" id="UP000207598">
    <property type="component" value="Unassembled WGS sequence"/>
</dbReference>
<organism evidence="2 3">
    <name type="scientific">Maliponia aquimaris</name>
    <dbReference type="NCBI Taxonomy" id="1673631"/>
    <lineage>
        <taxon>Bacteria</taxon>
        <taxon>Pseudomonadati</taxon>
        <taxon>Pseudomonadota</taxon>
        <taxon>Alphaproteobacteria</taxon>
        <taxon>Rhodobacterales</taxon>
        <taxon>Paracoccaceae</taxon>
        <taxon>Maliponia</taxon>
    </lineage>
</organism>
<protein>
    <submittedName>
        <fullName evidence="2">2,3-dehydroadipyl-CoA hydratase</fullName>
        <ecNumber evidence="2">4.2.1.17</ecNumber>
    </submittedName>
</protein>
<dbReference type="Gene3D" id="1.10.12.10">
    <property type="entry name" value="Lyase 2-enoyl-coa Hydratase, Chain A, domain 2"/>
    <property type="match status" value="1"/>
</dbReference>
<dbReference type="InterPro" id="IPR029045">
    <property type="entry name" value="ClpP/crotonase-like_dom_sf"/>
</dbReference>
<proteinExistence type="inferred from homology"/>
<reference evidence="2 3" key="1">
    <citation type="submission" date="2017-05" db="EMBL/GenBank/DDBJ databases">
        <authorList>
            <person name="Song R."/>
            <person name="Chenine A.L."/>
            <person name="Ruprecht R.M."/>
        </authorList>
    </citation>
    <scope>NUCLEOTIDE SEQUENCE [LARGE SCALE GENOMIC DNA]</scope>
    <source>
        <strain evidence="2 3">CECT 8898</strain>
    </source>
</reference>
<sequence length="269" mass="28375">MTVPPETMGDGLITYAREGDVALIGLNRPDKRNALSDRFILALGQAVARATSEARAAVLHGHGAHFCAGLDLAEHSEKPLFEAIKGSRLWHRTFATIELGEIPVISAITGAAVGGGFELAASTHIRVAEHSAFFALPEGQRGIFVGGGGSVRIARLIGPARMGDMMLTGRSVGAAEMERWGGVSYVVPDGEALTRATEIAARVAQNAPFTNYAVLNALPRIAGMSSDDGLFTEAMVASLATMTDEAKQRLRDFLDKRAAKVQAPPRADG</sequence>
<keyword evidence="3" id="KW-1185">Reference proteome</keyword>
<dbReference type="InterPro" id="IPR014748">
    <property type="entry name" value="Enoyl-CoA_hydra_C"/>
</dbReference>
<dbReference type="RefSeq" id="WP_245853391.1">
    <property type="nucleotide sequence ID" value="NZ_FXYF01000006.1"/>
</dbReference>
<gene>
    <name evidence="2" type="primary">paaF</name>
    <name evidence="2" type="ORF">MAA8898_02447</name>
</gene>
<evidence type="ECO:0000313" key="2">
    <source>
        <dbReference type="EMBL" id="SMX41730.1"/>
    </source>
</evidence>
<dbReference type="SUPFAM" id="SSF52096">
    <property type="entry name" value="ClpP/crotonase"/>
    <property type="match status" value="1"/>
</dbReference>
<dbReference type="InterPro" id="IPR001753">
    <property type="entry name" value="Enoyl-CoA_hydra/iso"/>
</dbReference>
<name>A0A238KFZ8_9RHOB</name>
<dbReference type="NCBIfam" id="NF006013">
    <property type="entry name" value="PRK08150.1"/>
    <property type="match status" value="1"/>
</dbReference>
<dbReference type="EC" id="4.2.1.17" evidence="2"/>
<dbReference type="PANTHER" id="PTHR43802:SF1">
    <property type="entry name" value="IP11341P-RELATED"/>
    <property type="match status" value="1"/>
</dbReference>
<dbReference type="EMBL" id="FXYF01000006">
    <property type="protein sequence ID" value="SMX41730.1"/>
    <property type="molecule type" value="Genomic_DNA"/>
</dbReference>
<accession>A0A238KFZ8</accession>
<evidence type="ECO:0000256" key="1">
    <source>
        <dbReference type="ARBA" id="ARBA00005254"/>
    </source>
</evidence>
<keyword evidence="2" id="KW-0456">Lyase</keyword>
<comment type="similarity">
    <text evidence="1">Belongs to the enoyl-CoA hydratase/isomerase family.</text>
</comment>
<dbReference type="CDD" id="cd06558">
    <property type="entry name" value="crotonase-like"/>
    <property type="match status" value="1"/>
</dbReference>
<dbReference type="Gene3D" id="3.90.226.10">
    <property type="entry name" value="2-enoyl-CoA Hydratase, Chain A, domain 1"/>
    <property type="match status" value="1"/>
</dbReference>
<evidence type="ECO:0000313" key="3">
    <source>
        <dbReference type="Proteomes" id="UP000207598"/>
    </source>
</evidence>
<dbReference type="Pfam" id="PF00378">
    <property type="entry name" value="ECH_1"/>
    <property type="match status" value="1"/>
</dbReference>